<evidence type="ECO:0000313" key="2">
    <source>
        <dbReference type="Proteomes" id="UP000540989"/>
    </source>
</evidence>
<organism evidence="1 2">
    <name type="scientific">Granulicella aggregans</name>
    <dbReference type="NCBI Taxonomy" id="474949"/>
    <lineage>
        <taxon>Bacteria</taxon>
        <taxon>Pseudomonadati</taxon>
        <taxon>Acidobacteriota</taxon>
        <taxon>Terriglobia</taxon>
        <taxon>Terriglobales</taxon>
        <taxon>Acidobacteriaceae</taxon>
        <taxon>Granulicella</taxon>
    </lineage>
</organism>
<protein>
    <submittedName>
        <fullName evidence="1">Uncharacterized protein</fullName>
    </submittedName>
</protein>
<reference evidence="1 2" key="1">
    <citation type="submission" date="2020-08" db="EMBL/GenBank/DDBJ databases">
        <title>Genomic Encyclopedia of Type Strains, Phase IV (KMG-V): Genome sequencing to study the core and pangenomes of soil and plant-associated prokaryotes.</title>
        <authorList>
            <person name="Whitman W."/>
        </authorList>
    </citation>
    <scope>NUCLEOTIDE SEQUENCE [LARGE SCALE GENOMIC DNA]</scope>
    <source>
        <strain evidence="1 2">M8UP14</strain>
    </source>
</reference>
<sequence length="48" mass="5679">MLRLLRVAYPIIPEHTTSHPQQQQRQQGMFEMEVIVISSKLNLYRSLP</sequence>
<comment type="caution">
    <text evidence="1">The sequence shown here is derived from an EMBL/GenBank/DDBJ whole genome shotgun (WGS) entry which is preliminary data.</text>
</comment>
<dbReference type="Proteomes" id="UP000540989">
    <property type="component" value="Unassembled WGS sequence"/>
</dbReference>
<dbReference type="EMBL" id="JACHIP010000002">
    <property type="protein sequence ID" value="MBB5056746.1"/>
    <property type="molecule type" value="Genomic_DNA"/>
</dbReference>
<dbReference type="AlphaFoldDB" id="A0A7W8E2U2"/>
<gene>
    <name evidence="1" type="ORF">HDF16_001431</name>
</gene>
<evidence type="ECO:0000313" key="1">
    <source>
        <dbReference type="EMBL" id="MBB5056746.1"/>
    </source>
</evidence>
<name>A0A7W8E2U2_9BACT</name>
<accession>A0A7W8E2U2</accession>
<keyword evidence="2" id="KW-1185">Reference proteome</keyword>
<proteinExistence type="predicted"/>